<gene>
    <name evidence="1" type="ORF">DOTSEDRAFT_67427</name>
</gene>
<keyword evidence="2" id="KW-1185">Reference proteome</keyword>
<dbReference type="AlphaFoldDB" id="N1PZB6"/>
<accession>N1PZB6</accession>
<reference evidence="2" key="1">
    <citation type="journal article" date="2012" name="PLoS Genet.">
        <title>The genomes of the fungal plant pathogens Cladosporium fulvum and Dothistroma septosporum reveal adaptation to different hosts and lifestyles but also signatures of common ancestry.</title>
        <authorList>
            <person name="de Wit P.J.G.M."/>
            <person name="van der Burgt A."/>
            <person name="Oekmen B."/>
            <person name="Stergiopoulos I."/>
            <person name="Abd-Elsalam K.A."/>
            <person name="Aerts A.L."/>
            <person name="Bahkali A.H."/>
            <person name="Beenen H.G."/>
            <person name="Chettri P."/>
            <person name="Cox M.P."/>
            <person name="Datema E."/>
            <person name="de Vries R.P."/>
            <person name="Dhillon B."/>
            <person name="Ganley A.R."/>
            <person name="Griffiths S.A."/>
            <person name="Guo Y."/>
            <person name="Hamelin R.C."/>
            <person name="Henrissat B."/>
            <person name="Kabir M.S."/>
            <person name="Jashni M.K."/>
            <person name="Kema G."/>
            <person name="Klaubauf S."/>
            <person name="Lapidus A."/>
            <person name="Levasseur A."/>
            <person name="Lindquist E."/>
            <person name="Mehrabi R."/>
            <person name="Ohm R.A."/>
            <person name="Owen T.J."/>
            <person name="Salamov A."/>
            <person name="Schwelm A."/>
            <person name="Schijlen E."/>
            <person name="Sun H."/>
            <person name="van den Burg H.A."/>
            <person name="van Ham R.C.H.J."/>
            <person name="Zhang S."/>
            <person name="Goodwin S.B."/>
            <person name="Grigoriev I.V."/>
            <person name="Collemare J."/>
            <person name="Bradshaw R.E."/>
        </authorList>
    </citation>
    <scope>NUCLEOTIDE SEQUENCE [LARGE SCALE GENOMIC DNA]</scope>
    <source>
        <strain evidence="2">NZE10 / CBS 128990</strain>
    </source>
</reference>
<dbReference type="Proteomes" id="UP000016933">
    <property type="component" value="Unassembled WGS sequence"/>
</dbReference>
<name>N1PZB6_DOTSN</name>
<dbReference type="HOGENOM" id="CLU_2049639_0_0_1"/>
<dbReference type="EMBL" id="KB446535">
    <property type="protein sequence ID" value="EME48348.1"/>
    <property type="molecule type" value="Genomic_DNA"/>
</dbReference>
<evidence type="ECO:0000313" key="2">
    <source>
        <dbReference type="Proteomes" id="UP000016933"/>
    </source>
</evidence>
<sequence>MDVPTGHLQCPASKQPIWLLSLAYIWRVRLLHSPWLHASSVRGCSWIWCPVAAVHFSLMTRDCRECGITKCLLRPFLVGVENSCLASASASGWSGLVRSVDLVLLTRWACTRTISWTCNQ</sequence>
<evidence type="ECO:0000313" key="1">
    <source>
        <dbReference type="EMBL" id="EME48348.1"/>
    </source>
</evidence>
<organism evidence="1 2">
    <name type="scientific">Dothistroma septosporum (strain NZE10 / CBS 128990)</name>
    <name type="common">Red band needle blight fungus</name>
    <name type="synonym">Mycosphaerella pini</name>
    <dbReference type="NCBI Taxonomy" id="675120"/>
    <lineage>
        <taxon>Eukaryota</taxon>
        <taxon>Fungi</taxon>
        <taxon>Dikarya</taxon>
        <taxon>Ascomycota</taxon>
        <taxon>Pezizomycotina</taxon>
        <taxon>Dothideomycetes</taxon>
        <taxon>Dothideomycetidae</taxon>
        <taxon>Mycosphaerellales</taxon>
        <taxon>Mycosphaerellaceae</taxon>
        <taxon>Dothistroma</taxon>
    </lineage>
</organism>
<protein>
    <submittedName>
        <fullName evidence="1">Uncharacterized protein</fullName>
    </submittedName>
</protein>
<reference evidence="1 2" key="2">
    <citation type="journal article" date="2012" name="PLoS Pathog.">
        <title>Diverse lifestyles and strategies of plant pathogenesis encoded in the genomes of eighteen Dothideomycetes fungi.</title>
        <authorList>
            <person name="Ohm R.A."/>
            <person name="Feau N."/>
            <person name="Henrissat B."/>
            <person name="Schoch C.L."/>
            <person name="Horwitz B.A."/>
            <person name="Barry K.W."/>
            <person name="Condon B.J."/>
            <person name="Copeland A.C."/>
            <person name="Dhillon B."/>
            <person name="Glaser F."/>
            <person name="Hesse C.N."/>
            <person name="Kosti I."/>
            <person name="LaButti K."/>
            <person name="Lindquist E.A."/>
            <person name="Lucas S."/>
            <person name="Salamov A.A."/>
            <person name="Bradshaw R.E."/>
            <person name="Ciuffetti L."/>
            <person name="Hamelin R.C."/>
            <person name="Kema G.H.J."/>
            <person name="Lawrence C."/>
            <person name="Scott J.A."/>
            <person name="Spatafora J.W."/>
            <person name="Turgeon B.G."/>
            <person name="de Wit P.J.G.M."/>
            <person name="Zhong S."/>
            <person name="Goodwin S.B."/>
            <person name="Grigoriev I.V."/>
        </authorList>
    </citation>
    <scope>NUCLEOTIDE SEQUENCE [LARGE SCALE GENOMIC DNA]</scope>
    <source>
        <strain evidence="2">NZE10 / CBS 128990</strain>
    </source>
</reference>
<proteinExistence type="predicted"/>